<evidence type="ECO:0000313" key="1">
    <source>
        <dbReference type="EMBL" id="GIY09552.1"/>
    </source>
</evidence>
<dbReference type="Proteomes" id="UP001054945">
    <property type="component" value="Unassembled WGS sequence"/>
</dbReference>
<accession>A0AAV4QN27</accession>
<evidence type="ECO:0000313" key="2">
    <source>
        <dbReference type="Proteomes" id="UP001054945"/>
    </source>
</evidence>
<dbReference type="EMBL" id="BPLR01006399">
    <property type="protein sequence ID" value="GIY09552.1"/>
    <property type="molecule type" value="Genomic_DNA"/>
</dbReference>
<comment type="caution">
    <text evidence="1">The sequence shown here is derived from an EMBL/GenBank/DDBJ whole genome shotgun (WGS) entry which is preliminary data.</text>
</comment>
<sequence length="74" mass="8705">MAAINLDYCKPELNSEDMKPQLQAQFNKEDSPMKYFRLDRLLELKRQQLEGPASCVSSFHQGVQTTIRKRKTFR</sequence>
<organism evidence="1 2">
    <name type="scientific">Caerostris extrusa</name>
    <name type="common">Bark spider</name>
    <name type="synonym">Caerostris bankana</name>
    <dbReference type="NCBI Taxonomy" id="172846"/>
    <lineage>
        <taxon>Eukaryota</taxon>
        <taxon>Metazoa</taxon>
        <taxon>Ecdysozoa</taxon>
        <taxon>Arthropoda</taxon>
        <taxon>Chelicerata</taxon>
        <taxon>Arachnida</taxon>
        <taxon>Araneae</taxon>
        <taxon>Araneomorphae</taxon>
        <taxon>Entelegynae</taxon>
        <taxon>Araneoidea</taxon>
        <taxon>Araneidae</taxon>
        <taxon>Caerostris</taxon>
    </lineage>
</organism>
<gene>
    <name evidence="1" type="ORF">CEXT_249671</name>
</gene>
<dbReference type="AlphaFoldDB" id="A0AAV4QN27"/>
<reference evidence="1 2" key="1">
    <citation type="submission" date="2021-06" db="EMBL/GenBank/DDBJ databases">
        <title>Caerostris extrusa draft genome.</title>
        <authorList>
            <person name="Kono N."/>
            <person name="Arakawa K."/>
        </authorList>
    </citation>
    <scope>NUCLEOTIDE SEQUENCE [LARGE SCALE GENOMIC DNA]</scope>
</reference>
<keyword evidence="2" id="KW-1185">Reference proteome</keyword>
<proteinExistence type="predicted"/>
<name>A0AAV4QN27_CAEEX</name>
<protein>
    <submittedName>
        <fullName evidence="1">Uncharacterized protein</fullName>
    </submittedName>
</protein>